<dbReference type="Gene3D" id="3.40.50.300">
    <property type="entry name" value="P-loop containing nucleotide triphosphate hydrolases"/>
    <property type="match status" value="2"/>
</dbReference>
<keyword evidence="3" id="KW-0342">GTP-binding</keyword>
<feature type="region of interest" description="Disordered" evidence="4">
    <location>
        <begin position="750"/>
        <end position="772"/>
    </location>
</feature>
<keyword evidence="2" id="KW-0547">Nucleotide-binding</keyword>
<proteinExistence type="inferred from homology"/>
<gene>
    <name evidence="6" type="primary">106078304</name>
</gene>
<dbReference type="PROSITE" id="PS51720">
    <property type="entry name" value="G_AIG1"/>
    <property type="match status" value="2"/>
</dbReference>
<evidence type="ECO:0000256" key="3">
    <source>
        <dbReference type="ARBA" id="ARBA00023134"/>
    </source>
</evidence>
<dbReference type="EnsemblMetazoa" id="BGLB029478-RA">
    <property type="protein sequence ID" value="BGLB029478-PA"/>
    <property type="gene ID" value="BGLB029478"/>
</dbReference>
<dbReference type="VEuPathDB" id="VectorBase:BGLB029478"/>
<accession>A0A2C9LBX4</accession>
<feature type="region of interest" description="Disordered" evidence="4">
    <location>
        <begin position="789"/>
        <end position="819"/>
    </location>
</feature>
<evidence type="ECO:0000256" key="4">
    <source>
        <dbReference type="SAM" id="MobiDB-lite"/>
    </source>
</evidence>
<dbReference type="VEuPathDB" id="VectorBase:BGLAX_043988"/>
<dbReference type="GO" id="GO:0005525">
    <property type="term" value="F:GTP binding"/>
    <property type="evidence" value="ECO:0007669"/>
    <property type="project" value="UniProtKB-KW"/>
</dbReference>
<feature type="domain" description="AIG1-type G" evidence="5">
    <location>
        <begin position="1"/>
        <end position="199"/>
    </location>
</feature>
<dbReference type="InterPro" id="IPR006703">
    <property type="entry name" value="G_AIG1"/>
</dbReference>
<feature type="compositionally biased region" description="Polar residues" evidence="4">
    <location>
        <begin position="789"/>
        <end position="801"/>
    </location>
</feature>
<reference evidence="6" key="1">
    <citation type="submission" date="2020-05" db="UniProtKB">
        <authorList>
            <consortium name="EnsemblMetazoa"/>
        </authorList>
    </citation>
    <scope>IDENTIFICATION</scope>
    <source>
        <strain evidence="6">BB02</strain>
    </source>
</reference>
<protein>
    <recommendedName>
        <fullName evidence="5">AIG1-type G domain-containing protein</fullName>
    </recommendedName>
</protein>
<dbReference type="InterPro" id="IPR027417">
    <property type="entry name" value="P-loop_NTPase"/>
</dbReference>
<organism evidence="6 7">
    <name type="scientific">Biomphalaria glabrata</name>
    <name type="common">Bloodfluke planorb</name>
    <name type="synonym">Freshwater snail</name>
    <dbReference type="NCBI Taxonomy" id="6526"/>
    <lineage>
        <taxon>Eukaryota</taxon>
        <taxon>Metazoa</taxon>
        <taxon>Spiralia</taxon>
        <taxon>Lophotrochozoa</taxon>
        <taxon>Mollusca</taxon>
        <taxon>Gastropoda</taxon>
        <taxon>Heterobranchia</taxon>
        <taxon>Euthyneura</taxon>
        <taxon>Panpulmonata</taxon>
        <taxon>Hygrophila</taxon>
        <taxon>Lymnaeoidea</taxon>
        <taxon>Planorbidae</taxon>
        <taxon>Biomphalaria</taxon>
    </lineage>
</organism>
<evidence type="ECO:0000256" key="1">
    <source>
        <dbReference type="ARBA" id="ARBA00008535"/>
    </source>
</evidence>
<comment type="similarity">
    <text evidence="1">Belongs to the TRAFAC class TrmE-Era-EngA-EngB-Septin-like GTPase superfamily. AIG1/Toc34/Toc159-like paraseptin GTPase family. IAN subfamily.</text>
</comment>
<evidence type="ECO:0000313" key="7">
    <source>
        <dbReference type="Proteomes" id="UP000076420"/>
    </source>
</evidence>
<dbReference type="VEuPathDB" id="VectorBase:BGLAX_032248"/>
<feature type="compositionally biased region" description="Polar residues" evidence="4">
    <location>
        <begin position="754"/>
        <end position="765"/>
    </location>
</feature>
<dbReference type="AlphaFoldDB" id="A0A2C9LBX4"/>
<dbReference type="KEGG" id="bgt:106078304"/>
<dbReference type="PANTHER" id="PTHR10903">
    <property type="entry name" value="GTPASE, IMAP FAMILY MEMBER-RELATED"/>
    <property type="match status" value="1"/>
</dbReference>
<dbReference type="PANTHER" id="PTHR10903:SF184">
    <property type="entry name" value="GTP-BINDING PROTEIN A"/>
    <property type="match status" value="1"/>
</dbReference>
<dbReference type="InterPro" id="IPR045058">
    <property type="entry name" value="GIMA/IAN/Toc"/>
</dbReference>
<dbReference type="Proteomes" id="UP000076420">
    <property type="component" value="Unassembled WGS sequence"/>
</dbReference>
<dbReference type="SUPFAM" id="SSF52540">
    <property type="entry name" value="P-loop containing nucleoside triphosphate hydrolases"/>
    <property type="match status" value="2"/>
</dbReference>
<feature type="domain" description="AIG1-type G" evidence="5">
    <location>
        <begin position="444"/>
        <end position="652"/>
    </location>
</feature>
<name>A0A2C9LBX4_BIOGL</name>
<evidence type="ECO:0000313" key="6">
    <source>
        <dbReference type="EnsemblMetazoa" id="BGLB029478-PA"/>
    </source>
</evidence>
<dbReference type="Pfam" id="PF04548">
    <property type="entry name" value="AIG1"/>
    <property type="match status" value="2"/>
</dbReference>
<sequence length="867" mass="100570">MVQVILVGKPGSGKSAAGDIFLGTSYFSDYNASRGNPIKGTGEFKGEKVSVIDELHLSDLNDATAIENAENAIKLSGVGLDAFLFVHKFGESLDENEAKMIEMTKYIFGNNVYRTFGIIVYYTLGTKPYKYAEGWLEKQSGLMKDLFEECGKRYVLFNNIIENQQNLEQVSILLQLIHQTSITNRKRYTFADFFDANEKRKRLALKEISPKRLEECNKYLSSIQTCVEQQQDVHELEMIKRDLQAYFNKINNEFGSNIKYSVDILHRINNGIRHVKSKLKSLNAIKKVPKQHLLTYPVSYKRSESFEILLEDEEIKQDNFEQTENQTFFSPAARKPEDKQVNTQYKIHEDEQTKSVNLNTDFHQILENMELKEKELVRVYKYLRSFHDANVDAAILEEYKREVEEKQMLIEKYEIKVHERLYAKACQESCKISESHEDNQEEHGKEVNIILVGNAGNGKSATGNSILGRNVFKTTTGTSTKISKCSLESFEFEGLKINVIDCPAFNENKKPEEQFEFALEWTKEALNFCNFRFSALVYVFKYGARFTKDESEAIKTIKIIFGDNVFREYGFCIFSHGDNFHVDNEDEKTDFKEWCSQEDGEIQILFRECNNRCFLFDNKTKDKTLSDKQVKTFLEQVLLNKYYTAREYKAASKNVQKAVIQKYTPKIVKETNDFIEKQMEILKGIEANQDSDKKYSLYYQILDTILKFEAGLSKKYNDPDVLNIIQNETCVLKMEIHSKIRLCEVNKPVEEHSSQPSYPGSTYLSTKPEKDPRNISHVTKQKQMCSRSTSVDSSSILTQTSKGREKGIRQIGTSRNRTEDTNTILSEITYYKNQIDELSKEPKPNVIEMDKLRRDFHSEERYWNQQI</sequence>
<evidence type="ECO:0000259" key="5">
    <source>
        <dbReference type="PROSITE" id="PS51720"/>
    </source>
</evidence>
<dbReference type="STRING" id="6526.A0A2C9LBX4"/>
<evidence type="ECO:0000256" key="2">
    <source>
        <dbReference type="ARBA" id="ARBA00022741"/>
    </source>
</evidence>